<dbReference type="EMBL" id="CP096115">
    <property type="protein sequence ID" value="UUX92094.1"/>
    <property type="molecule type" value="Genomic_DNA"/>
</dbReference>
<evidence type="ECO:0000313" key="1">
    <source>
        <dbReference type="EMBL" id="UUX92094.1"/>
    </source>
</evidence>
<keyword evidence="2" id="KW-1185">Reference proteome</keyword>
<proteinExistence type="predicted"/>
<name>A0A9E7PNA7_9EURY</name>
<dbReference type="GeneID" id="74308462"/>
<reference evidence="1" key="1">
    <citation type="submission" date="2022-04" db="EMBL/GenBank/DDBJ databases">
        <title>Complete genome of Methanoplanus endosymbiosus DSM 3599.</title>
        <authorList>
            <person name="Chen S.-C."/>
            <person name="You Y.-T."/>
            <person name="Zhou Y.-Z."/>
            <person name="Lai M.-C."/>
        </authorList>
    </citation>
    <scope>NUCLEOTIDE SEQUENCE</scope>
    <source>
        <strain evidence="1">DSM 3599</strain>
    </source>
</reference>
<dbReference type="KEGG" id="mend:L6E24_12130"/>
<dbReference type="AlphaFoldDB" id="A0A9E7PNA7"/>
<dbReference type="Proteomes" id="UP001060368">
    <property type="component" value="Chromosome"/>
</dbReference>
<accession>A0A9E7PNA7</accession>
<organism evidence="1 2">
    <name type="scientific">Methanoplanus endosymbiosus</name>
    <dbReference type="NCBI Taxonomy" id="33865"/>
    <lineage>
        <taxon>Archaea</taxon>
        <taxon>Methanobacteriati</taxon>
        <taxon>Methanobacteriota</taxon>
        <taxon>Stenosarchaea group</taxon>
        <taxon>Methanomicrobia</taxon>
        <taxon>Methanomicrobiales</taxon>
        <taxon>Methanomicrobiaceae</taxon>
        <taxon>Methanoplanus</taxon>
    </lineage>
</organism>
<evidence type="ECO:0000313" key="2">
    <source>
        <dbReference type="Proteomes" id="UP001060368"/>
    </source>
</evidence>
<protein>
    <submittedName>
        <fullName evidence="1">Uncharacterized protein</fullName>
    </submittedName>
</protein>
<gene>
    <name evidence="1" type="ORF">L6E24_12130</name>
</gene>
<sequence length="146" mass="16112">MVKTGSFARDWQLIKLSRDLKPHDISGEVLNRLIEDSDEDVAQKIEEIVVDIGERDGKSVHERMSASMNPETVIEGLLIASGIMYEARGNGRDLVIEISLNEKNIMSSSIKNPKLNIAYITGFATALAPGRIESGDGSIRIYPNQK</sequence>
<dbReference type="RefSeq" id="WP_257742246.1">
    <property type="nucleotide sequence ID" value="NZ_CP096115.1"/>
</dbReference>